<protein>
    <submittedName>
        <fullName evidence="4">DUF4038 domain-containing protein</fullName>
    </submittedName>
</protein>
<dbReference type="InterPro" id="IPR024749">
    <property type="entry name" value="Collagen-bd_put"/>
</dbReference>
<keyword evidence="1" id="KW-0732">Signal</keyword>
<dbReference type="InterPro" id="IPR025277">
    <property type="entry name" value="Apiosidase-like_cat_dom"/>
</dbReference>
<evidence type="ECO:0000259" key="3">
    <source>
        <dbReference type="Pfam" id="PF13204"/>
    </source>
</evidence>
<dbReference type="Pfam" id="PF13204">
    <property type="entry name" value="Apiosidase"/>
    <property type="match status" value="1"/>
</dbReference>
<evidence type="ECO:0000313" key="4">
    <source>
        <dbReference type="EMBL" id="QES90943.1"/>
    </source>
</evidence>
<dbReference type="AlphaFoldDB" id="A0A5P2GCK3"/>
<dbReference type="InterPro" id="IPR017853">
    <property type="entry name" value="GH"/>
</dbReference>
<dbReference type="Proteomes" id="UP000292424">
    <property type="component" value="Chromosome"/>
</dbReference>
<dbReference type="Pfam" id="PF12904">
    <property type="entry name" value="Collagen_bind_2"/>
    <property type="match status" value="1"/>
</dbReference>
<dbReference type="PANTHER" id="PTHR37836:SF3">
    <property type="entry name" value="ENDOGLUCANASE"/>
    <property type="match status" value="1"/>
</dbReference>
<feature type="signal peptide" evidence="1">
    <location>
        <begin position="1"/>
        <end position="24"/>
    </location>
</feature>
<feature type="chain" id="PRO_5024356620" evidence="1">
    <location>
        <begin position="25"/>
        <end position="464"/>
    </location>
</feature>
<evidence type="ECO:0000259" key="2">
    <source>
        <dbReference type="Pfam" id="PF12904"/>
    </source>
</evidence>
<organism evidence="4 5">
    <name type="scientific">Rhizosphaericola mali</name>
    <dbReference type="NCBI Taxonomy" id="2545455"/>
    <lineage>
        <taxon>Bacteria</taxon>
        <taxon>Pseudomonadati</taxon>
        <taxon>Bacteroidota</taxon>
        <taxon>Chitinophagia</taxon>
        <taxon>Chitinophagales</taxon>
        <taxon>Chitinophagaceae</taxon>
        <taxon>Rhizosphaericola</taxon>
    </lineage>
</organism>
<dbReference type="PANTHER" id="PTHR37836">
    <property type="entry name" value="LMO1036 PROTEIN"/>
    <property type="match status" value="1"/>
</dbReference>
<sequence>MQNFKKYICLLFAISFSISGVIQAQMQRLEISKNKRFFQTADGKPFFWLGDTGWLLFVKLNREEVIRYLDARKAQGFNVIQVMVIHNVKNTKNTYGDYAIENGNVAKPIVTKGNDFSDGTQYDFWDHADFVIKEAEKRGIYMALVPIWGSNVKEKKVSVAQAKVFSEFLARRYKNTNNIIWLNGGDIKGTDGMPVWSMIGNTIRSIDKNHLMTFHPRGRYSSSEWFQNASWMDFNMFQSGHRDYAQDTSATEKNHFGEDNWKFINVDYNLKPNKPTLDGEPSYENIPHGLHDSLAARWNAADIRRYAYWSVFAGGAGFTYGENAMMQFNRKGQSGSNYGVTNEWMETLEAPGAMEIHHIKDLITRFPYFDRTPAQDILIGNVKTKYDYLLATKGDSYALVYSYIGRTININEPKLGFTPNKISWFNPSNGESVSAQYKRRGSVLRAEMNGNLDKTKDWVLILEK</sequence>
<dbReference type="Gene3D" id="3.20.20.80">
    <property type="entry name" value="Glycosidases"/>
    <property type="match status" value="1"/>
</dbReference>
<gene>
    <name evidence="4" type="ORF">E0W69_008035</name>
</gene>
<keyword evidence="5" id="KW-1185">Reference proteome</keyword>
<dbReference type="EMBL" id="CP044016">
    <property type="protein sequence ID" value="QES90943.1"/>
    <property type="molecule type" value="Genomic_DNA"/>
</dbReference>
<proteinExistence type="predicted"/>
<accession>A0A5P2GCK3</accession>
<dbReference type="KEGG" id="arac:E0W69_008035"/>
<name>A0A5P2GCK3_9BACT</name>
<dbReference type="SUPFAM" id="SSF51445">
    <property type="entry name" value="(Trans)glycosidases"/>
    <property type="match status" value="1"/>
</dbReference>
<evidence type="ECO:0000256" key="1">
    <source>
        <dbReference type="SAM" id="SignalP"/>
    </source>
</evidence>
<dbReference type="OrthoDB" id="59486at2"/>
<feature type="domain" description="Apiosidase-like catalytic" evidence="3">
    <location>
        <begin position="32"/>
        <end position="369"/>
    </location>
</feature>
<evidence type="ECO:0000313" key="5">
    <source>
        <dbReference type="Proteomes" id="UP000292424"/>
    </source>
</evidence>
<feature type="domain" description="Putative collagen-binding" evidence="2">
    <location>
        <begin position="373"/>
        <end position="463"/>
    </location>
</feature>
<reference evidence="4 5" key="1">
    <citation type="submission" date="2019-09" db="EMBL/GenBank/DDBJ databases">
        <title>Complete genome sequence of Arachidicoccus sp. B3-10 isolated from apple orchard soil.</title>
        <authorList>
            <person name="Kim H.S."/>
            <person name="Han K.-I."/>
            <person name="Suh M.K."/>
            <person name="Lee K.C."/>
            <person name="Eom M.K."/>
            <person name="Kim J.-S."/>
            <person name="Kang S.W."/>
            <person name="Sin Y."/>
            <person name="Lee J.-S."/>
        </authorList>
    </citation>
    <scope>NUCLEOTIDE SEQUENCE [LARGE SCALE GENOMIC DNA]</scope>
    <source>
        <strain evidence="4 5">B3-10</strain>
    </source>
</reference>